<reference evidence="1 2" key="1">
    <citation type="submission" date="2015-02" db="EMBL/GenBank/DDBJ databases">
        <title>Two Pseudomonas sp. nov., isolated from raw milk.</title>
        <authorList>
            <person name="Wenning M."/>
            <person name="von Neubeck M."/>
            <person name="Huptas C."/>
            <person name="Scherer S."/>
        </authorList>
    </citation>
    <scope>NUCLEOTIDE SEQUENCE [LARGE SCALE GENOMIC DNA]</scope>
    <source>
        <strain evidence="1 2">DSM 29164</strain>
    </source>
</reference>
<evidence type="ECO:0000313" key="2">
    <source>
        <dbReference type="Proteomes" id="UP000050852"/>
    </source>
</evidence>
<dbReference type="OrthoDB" id="6691177at2"/>
<dbReference type="EMBL" id="JYLN01000006">
    <property type="protein sequence ID" value="KRP71291.1"/>
    <property type="molecule type" value="Genomic_DNA"/>
</dbReference>
<dbReference type="AlphaFoldDB" id="A0A0R3AKI1"/>
<sequence length="480" mass="54701">MKLSKRFSLSKTQFELDFVDIDTDLDTRLFVDPYLLGLRPDRWSMKASSSVRSFFSHFLDLVREGKDEDAFELFSHLHEPNETCLGLSSGRPRGNGIGSEDAKKLFESIMGSKAIKSGKITDLEDFRLFIPGIGKDKVSDMTTNLIRGSLIAYTQAQCKLHGIALTAGVSAGPIWDASKKKWTFSHEDTLLVEGKKILLTPKGIVSYSKAYAPENYYNMHVLEYLQHEHIRSGSIWVEHRKDGTPYISKKSLKENFVKKFSKEWLFEFTENHPLVFQSFREQQAEQVRPLPSDSIDTKLNLNVVVDHLISRLNAIKQGAATASEYHKTIVGVLEMLFYPSASSPVLEAEINQGRKRIDIYFENCAKEGFFYNLHMINKIPCPYVIIECKNYTKDIQNPELDQMIGRLTVNRGMLGIITCREISKKDLFIERCRDSFKNGHGLIIPLTDADLIVALEGLKFEKKTPLEDILNDIKNRIIMS</sequence>
<dbReference type="PATRIC" id="fig|1615673.3.peg.4644"/>
<dbReference type="Proteomes" id="UP000050852">
    <property type="component" value="Unassembled WGS sequence"/>
</dbReference>
<evidence type="ECO:0000313" key="1">
    <source>
        <dbReference type="EMBL" id="KRP71291.1"/>
    </source>
</evidence>
<comment type="caution">
    <text evidence="1">The sequence shown here is derived from an EMBL/GenBank/DDBJ whole genome shotgun (WGS) entry which is preliminary data.</text>
</comment>
<name>A0A0R3AKI1_9PSED</name>
<accession>A0A0R3AKI1</accession>
<evidence type="ECO:0008006" key="3">
    <source>
        <dbReference type="Google" id="ProtNLM"/>
    </source>
</evidence>
<proteinExistence type="predicted"/>
<organism evidence="1 2">
    <name type="scientific">Pseudomonas paralactis</name>
    <dbReference type="NCBI Taxonomy" id="1615673"/>
    <lineage>
        <taxon>Bacteria</taxon>
        <taxon>Pseudomonadati</taxon>
        <taxon>Pseudomonadota</taxon>
        <taxon>Gammaproteobacteria</taxon>
        <taxon>Pseudomonadales</taxon>
        <taxon>Pseudomonadaceae</taxon>
        <taxon>Pseudomonas</taxon>
    </lineage>
</organism>
<dbReference type="RefSeq" id="WP_157243925.1">
    <property type="nucleotide sequence ID" value="NZ_JYLN01000006.1"/>
</dbReference>
<protein>
    <recommendedName>
        <fullName evidence="3">Restriction endonuclease type IV Mrr domain-containing protein</fullName>
    </recommendedName>
</protein>
<gene>
    <name evidence="1" type="ORF">TX23_17680</name>
</gene>